<dbReference type="GO" id="GO:0006402">
    <property type="term" value="P:mRNA catabolic process"/>
    <property type="evidence" value="ECO:0007669"/>
    <property type="project" value="TreeGrafter"/>
</dbReference>
<dbReference type="GO" id="GO:0005634">
    <property type="term" value="C:nucleus"/>
    <property type="evidence" value="ECO:0007669"/>
    <property type="project" value="TreeGrafter"/>
</dbReference>
<dbReference type="Proteomes" id="UP000275846">
    <property type="component" value="Unassembled WGS sequence"/>
</dbReference>
<name>A0A183S8Q3_SCHSO</name>
<keyword evidence="3" id="KW-1185">Reference proteome</keyword>
<dbReference type="GO" id="GO:0004518">
    <property type="term" value="F:nuclease activity"/>
    <property type="evidence" value="ECO:0007669"/>
    <property type="project" value="TreeGrafter"/>
</dbReference>
<dbReference type="OrthoDB" id="10023235at2759"/>
<protein>
    <submittedName>
        <fullName evidence="4">Tudor domain-containing protein</fullName>
    </submittedName>
</protein>
<dbReference type="SUPFAM" id="SSF63748">
    <property type="entry name" value="Tudor/PWWP/MBT"/>
    <property type="match status" value="1"/>
</dbReference>
<sequence length="256" mass="27864">MKLAQVTTVGKAVAGNNGFRFFVQFNADAHLVHTANEKLNSGALSLGAAESMSFVPKRGLLCAARFSVDNLWYRARVTRVAGKLVTVVFIDFGNEETIDTSIAGAPRLAGLPKALADMRPLATEYRLAYVQMPPDSDYRDVALDHMIRLIGEQDIHVSVVPGAPTPCGKEDNHPVQSALVFLRRQPTTAGASSSTAVATSDLLDVGEELLREGLAYAESLRMPADLCAKYFQAQEAAMSQRVNIWQYGDFREDEDA</sequence>
<dbReference type="Gene3D" id="2.30.30.140">
    <property type="match status" value="1"/>
</dbReference>
<dbReference type="GO" id="GO:0005829">
    <property type="term" value="C:cytosol"/>
    <property type="evidence" value="ECO:0007669"/>
    <property type="project" value="TreeGrafter"/>
</dbReference>
<accession>A0A183S8Q3</accession>
<dbReference type="WBParaSite" id="SSLN_0000062801-mRNA-1">
    <property type="protein sequence ID" value="SSLN_0000062801-mRNA-1"/>
    <property type="gene ID" value="SSLN_0000062801"/>
</dbReference>
<dbReference type="FunFam" id="2.30.30.140:FF:000018">
    <property type="entry name" value="Serine/threonine-protein kinase 31"/>
    <property type="match status" value="1"/>
</dbReference>
<dbReference type="InterPro" id="IPR002999">
    <property type="entry name" value="Tudor"/>
</dbReference>
<gene>
    <name evidence="2" type="ORF">SSLN_LOCUS601</name>
</gene>
<dbReference type="InterPro" id="IPR035437">
    <property type="entry name" value="SNase_OB-fold_sf"/>
</dbReference>
<feature type="domain" description="Tudor" evidence="1">
    <location>
        <begin position="55"/>
        <end position="113"/>
    </location>
</feature>
<proteinExistence type="predicted"/>
<dbReference type="SUPFAM" id="SSF50199">
    <property type="entry name" value="Staphylococcal nuclease"/>
    <property type="match status" value="1"/>
</dbReference>
<dbReference type="STRING" id="70667.A0A183S8Q3"/>
<dbReference type="PANTHER" id="PTHR12302:SF2">
    <property type="entry name" value="STAPHYLOCOCCAL NUCLEASE DOMAIN-CONTAINING PROTEIN 1"/>
    <property type="match status" value="1"/>
</dbReference>
<dbReference type="Pfam" id="PF00567">
    <property type="entry name" value="TUDOR"/>
    <property type="match status" value="1"/>
</dbReference>
<dbReference type="Gene3D" id="2.40.50.90">
    <property type="match status" value="1"/>
</dbReference>
<dbReference type="AlphaFoldDB" id="A0A183S8Q3"/>
<evidence type="ECO:0000313" key="4">
    <source>
        <dbReference type="WBParaSite" id="SSLN_0000062801-mRNA-1"/>
    </source>
</evidence>
<dbReference type="EMBL" id="UYSU01000491">
    <property type="protein sequence ID" value="VDL85869.1"/>
    <property type="molecule type" value="Genomic_DNA"/>
</dbReference>
<dbReference type="PANTHER" id="PTHR12302">
    <property type="entry name" value="EBNA2 BINDING PROTEIN P100"/>
    <property type="match status" value="1"/>
</dbReference>
<reference evidence="4" key="1">
    <citation type="submission" date="2016-06" db="UniProtKB">
        <authorList>
            <consortium name="WormBaseParasite"/>
        </authorList>
    </citation>
    <scope>IDENTIFICATION</scope>
</reference>
<dbReference type="GO" id="GO:0003723">
    <property type="term" value="F:RNA binding"/>
    <property type="evidence" value="ECO:0007669"/>
    <property type="project" value="TreeGrafter"/>
</dbReference>
<evidence type="ECO:0000259" key="1">
    <source>
        <dbReference type="PROSITE" id="PS50304"/>
    </source>
</evidence>
<organism evidence="4">
    <name type="scientific">Schistocephalus solidus</name>
    <name type="common">Tapeworm</name>
    <dbReference type="NCBI Taxonomy" id="70667"/>
    <lineage>
        <taxon>Eukaryota</taxon>
        <taxon>Metazoa</taxon>
        <taxon>Spiralia</taxon>
        <taxon>Lophotrochozoa</taxon>
        <taxon>Platyhelminthes</taxon>
        <taxon>Cestoda</taxon>
        <taxon>Eucestoda</taxon>
        <taxon>Diphyllobothriidea</taxon>
        <taxon>Diphyllobothriidae</taxon>
        <taxon>Schistocephalus</taxon>
    </lineage>
</organism>
<dbReference type="SMART" id="SM00333">
    <property type="entry name" value="TUDOR"/>
    <property type="match status" value="1"/>
</dbReference>
<reference evidence="2 3" key="2">
    <citation type="submission" date="2018-11" db="EMBL/GenBank/DDBJ databases">
        <authorList>
            <consortium name="Pathogen Informatics"/>
        </authorList>
    </citation>
    <scope>NUCLEOTIDE SEQUENCE [LARGE SCALE GENOMIC DNA]</scope>
    <source>
        <strain evidence="2 3">NST_G2</strain>
    </source>
</reference>
<evidence type="ECO:0000313" key="3">
    <source>
        <dbReference type="Proteomes" id="UP000275846"/>
    </source>
</evidence>
<evidence type="ECO:0000313" key="2">
    <source>
        <dbReference type="EMBL" id="VDL85869.1"/>
    </source>
</evidence>
<dbReference type="PROSITE" id="PS50304">
    <property type="entry name" value="TUDOR"/>
    <property type="match status" value="1"/>
</dbReference>